<dbReference type="AlphaFoldDB" id="A0A7X0LYZ3"/>
<dbReference type="RefSeq" id="WP_184530354.1">
    <property type="nucleotide sequence ID" value="NZ_JACHGK010000036.1"/>
</dbReference>
<sequence length="47" mass="5657">MDKNKEKVQNVSGSFQVVDRKDMVDKLQKDNKLDKETEYYARVFMEE</sequence>
<proteinExistence type="predicted"/>
<name>A0A7X0LYZ3_9BACI</name>
<evidence type="ECO:0000313" key="1">
    <source>
        <dbReference type="EMBL" id="MBB6447944.1"/>
    </source>
</evidence>
<comment type="caution">
    <text evidence="1">The sequence shown here is derived from an EMBL/GenBank/DDBJ whole genome shotgun (WGS) entry which is preliminary data.</text>
</comment>
<dbReference type="Proteomes" id="UP000531594">
    <property type="component" value="Unassembled WGS sequence"/>
</dbReference>
<keyword evidence="2" id="KW-1185">Reference proteome</keyword>
<gene>
    <name evidence="1" type="ORF">HNR53_004666</name>
</gene>
<reference evidence="1 2" key="1">
    <citation type="submission" date="2020-08" db="EMBL/GenBank/DDBJ databases">
        <title>Genomic Encyclopedia of Type Strains, Phase IV (KMG-IV): sequencing the most valuable type-strain genomes for metagenomic binning, comparative biology and taxonomic classification.</title>
        <authorList>
            <person name="Goeker M."/>
        </authorList>
    </citation>
    <scope>NUCLEOTIDE SEQUENCE [LARGE SCALE GENOMIC DNA]</scope>
    <source>
        <strain evidence="1 2">DSM 5391</strain>
    </source>
</reference>
<organism evidence="1 2">
    <name type="scientific">Bacillus benzoevorans</name>
    <dbReference type="NCBI Taxonomy" id="1456"/>
    <lineage>
        <taxon>Bacteria</taxon>
        <taxon>Bacillati</taxon>
        <taxon>Bacillota</taxon>
        <taxon>Bacilli</taxon>
        <taxon>Bacillales</taxon>
        <taxon>Bacillaceae</taxon>
        <taxon>Bacillus</taxon>
    </lineage>
</organism>
<evidence type="ECO:0000313" key="2">
    <source>
        <dbReference type="Proteomes" id="UP000531594"/>
    </source>
</evidence>
<dbReference type="EMBL" id="JACHGK010000036">
    <property type="protein sequence ID" value="MBB6447944.1"/>
    <property type="molecule type" value="Genomic_DNA"/>
</dbReference>
<protein>
    <submittedName>
        <fullName evidence="1">Uncharacterized protein</fullName>
    </submittedName>
</protein>
<accession>A0A7X0LYZ3</accession>